<evidence type="ECO:0000256" key="1">
    <source>
        <dbReference type="SAM" id="Phobius"/>
    </source>
</evidence>
<evidence type="ECO:0008006" key="4">
    <source>
        <dbReference type="Google" id="ProtNLM"/>
    </source>
</evidence>
<evidence type="ECO:0000313" key="2">
    <source>
        <dbReference type="EMBL" id="MDM7889223.1"/>
    </source>
</evidence>
<feature type="transmembrane region" description="Helical" evidence="1">
    <location>
        <begin position="64"/>
        <end position="86"/>
    </location>
</feature>
<reference evidence="2 3" key="1">
    <citation type="submission" date="2023-06" db="EMBL/GenBank/DDBJ databases">
        <authorList>
            <person name="Feng G."/>
            <person name="Li J."/>
            <person name="Zhu H."/>
        </authorList>
    </citation>
    <scope>NUCLEOTIDE SEQUENCE [LARGE SCALE GENOMIC DNA]</scope>
    <source>
        <strain evidence="2 3">RHCJP20</strain>
    </source>
</reference>
<comment type="caution">
    <text evidence="2">The sequence shown here is derived from an EMBL/GenBank/DDBJ whole genome shotgun (WGS) entry which is preliminary data.</text>
</comment>
<dbReference type="EMBL" id="JAUCMM010000008">
    <property type="protein sequence ID" value="MDM7889223.1"/>
    <property type="molecule type" value="Genomic_DNA"/>
</dbReference>
<keyword evidence="1" id="KW-0472">Membrane</keyword>
<proteinExistence type="predicted"/>
<accession>A0ABT7TI07</accession>
<name>A0ABT7TI07_9MICO</name>
<evidence type="ECO:0000313" key="3">
    <source>
        <dbReference type="Proteomes" id="UP001235720"/>
    </source>
</evidence>
<gene>
    <name evidence="2" type="ORF">QUG98_12265</name>
</gene>
<keyword evidence="1" id="KW-0812">Transmembrane</keyword>
<dbReference type="RefSeq" id="WP_289470790.1">
    <property type="nucleotide sequence ID" value="NZ_JAUCMM010000008.1"/>
</dbReference>
<organism evidence="2 3">
    <name type="scientific">Curtobacterium subtropicum</name>
    <dbReference type="NCBI Taxonomy" id="3055138"/>
    <lineage>
        <taxon>Bacteria</taxon>
        <taxon>Bacillati</taxon>
        <taxon>Actinomycetota</taxon>
        <taxon>Actinomycetes</taxon>
        <taxon>Micrococcales</taxon>
        <taxon>Microbacteriaceae</taxon>
        <taxon>Curtobacterium</taxon>
    </lineage>
</organism>
<keyword evidence="1" id="KW-1133">Transmembrane helix</keyword>
<dbReference type="Proteomes" id="UP001235720">
    <property type="component" value="Unassembled WGS sequence"/>
</dbReference>
<sequence length="127" mass="13230">MVRRRRDQTQQVNVRAFVAIALVVLWGVVLVAAGVFDPARQTPPSQFDYDAGSSPPTAGDRGAAALQAVAMVTTFPVTVLALCIAASSLRVWKEQVSAVIATGVTSLAALAAIGLAWIGVGTFVFFA</sequence>
<keyword evidence="3" id="KW-1185">Reference proteome</keyword>
<protein>
    <recommendedName>
        <fullName evidence="4">DUF4190 domain-containing protein</fullName>
    </recommendedName>
</protein>
<feature type="transmembrane region" description="Helical" evidence="1">
    <location>
        <begin position="98"/>
        <end position="126"/>
    </location>
</feature>
<feature type="transmembrane region" description="Helical" evidence="1">
    <location>
        <begin position="12"/>
        <end position="36"/>
    </location>
</feature>